<dbReference type="InterPro" id="IPR050224">
    <property type="entry name" value="TALE_homeobox"/>
</dbReference>
<evidence type="ECO:0000256" key="2">
    <source>
        <dbReference type="ARBA" id="ARBA00023155"/>
    </source>
</evidence>
<dbReference type="PANTHER" id="PTHR11850">
    <property type="entry name" value="HOMEOBOX PROTEIN TRANSCRIPTION FACTORS"/>
    <property type="match status" value="1"/>
</dbReference>
<reference evidence="9 10" key="1">
    <citation type="submission" date="2016-10" db="EMBL/GenBank/DDBJ databases">
        <title>Genome sequence of the ascomycete fungus Penicillium subrubescens.</title>
        <authorList>
            <person name="De Vries R.P."/>
            <person name="Peng M."/>
            <person name="Dilokpimol A."/>
            <person name="Hilden K."/>
            <person name="Makela M.R."/>
            <person name="Grigoriev I."/>
            <person name="Riley R."/>
            <person name="Granchi Z."/>
        </authorList>
    </citation>
    <scope>NUCLEOTIDE SEQUENCE [LARGE SCALE GENOMIC DNA]</scope>
    <source>
        <strain evidence="9 10">CBS 132785</strain>
    </source>
</reference>
<dbReference type="AlphaFoldDB" id="A0A1Q5U1C8"/>
<dbReference type="Gene3D" id="1.10.10.60">
    <property type="entry name" value="Homeodomain-like"/>
    <property type="match status" value="1"/>
</dbReference>
<feature type="domain" description="C2H2-type" evidence="8">
    <location>
        <begin position="319"/>
        <end position="342"/>
    </location>
</feature>
<keyword evidence="4" id="KW-0862">Zinc</keyword>
<dbReference type="GO" id="GO:0006355">
    <property type="term" value="P:regulation of DNA-templated transcription"/>
    <property type="evidence" value="ECO:0007669"/>
    <property type="project" value="InterPro"/>
</dbReference>
<evidence type="ECO:0000313" key="9">
    <source>
        <dbReference type="EMBL" id="OKP06292.1"/>
    </source>
</evidence>
<proteinExistence type="predicted"/>
<dbReference type="SMART" id="SM00389">
    <property type="entry name" value="HOX"/>
    <property type="match status" value="1"/>
</dbReference>
<sequence length="604" mass="68502">MDSSNLAEHVLWPDFPIAESQPEHLNWDSLVDHGALQPDWWTCNGTDTSEIDNEVCSNANSISADELGRNFISQWSDSSVKNDHSIQSSVQSSLASSSREQLAKDLSKNPSSTERSTRAKSYPRLSLDAVKALRLWLHQHQNFPYPTPDERAQLEQQTGLNKIQVLNWFANARRRRRKRMEHDSTAGESLGAGTSLSPLERWKQSPPESEPAATSDIMRALENMHHYPDQGQAYYSDSGRLSVNSSGSSGSSFLFGAPSMSIFENSCSSGSDLAITPIHRQAQRPPTPNPSMGKRHQRRKNSRLAGQLEKPKIQGSRMFQCTFCCDSFRTKYEWTRHEKAIHISVDLWRCAPEGGIIEADGFNICVFCQAQNADGNHLETHNFLQCQDKPSTLREFSRKDHLRQHLRLMHNVQDHHFLDKWRVSLLNLHSRCGFCNSTFTTWDERADHLAEHFKTGADMSQWTGNWGFDPDIELQVRNAMPAWLLGQERTTVDPMKMSDATQPHDQLPSMHNFPKGVDLYMILRNGLVSYIQDQISTGLYPSDEMIQSTARLMMYGSDDPWNQTFAENSTWLAALKHDVHFGSSKTLPGLHTTSKESSIWPKDC</sequence>
<evidence type="ECO:0000259" key="7">
    <source>
        <dbReference type="PROSITE" id="PS50071"/>
    </source>
</evidence>
<feature type="compositionally biased region" description="Basic residues" evidence="6">
    <location>
        <begin position="293"/>
        <end position="302"/>
    </location>
</feature>
<accession>A0A1Q5U1C8</accession>
<keyword evidence="10" id="KW-1185">Reference proteome</keyword>
<keyword evidence="4" id="KW-0479">Metal-binding</keyword>
<evidence type="ECO:0000256" key="4">
    <source>
        <dbReference type="PROSITE-ProRule" id="PRU00042"/>
    </source>
</evidence>
<feature type="region of interest" description="Disordered" evidence="6">
    <location>
        <begin position="83"/>
        <end position="121"/>
    </location>
</feature>
<feature type="compositionally biased region" description="Low complexity" evidence="6">
    <location>
        <begin position="85"/>
        <end position="98"/>
    </location>
</feature>
<evidence type="ECO:0000259" key="8">
    <source>
        <dbReference type="PROSITE" id="PS50157"/>
    </source>
</evidence>
<evidence type="ECO:0000313" key="10">
    <source>
        <dbReference type="Proteomes" id="UP000186955"/>
    </source>
</evidence>
<evidence type="ECO:0000256" key="3">
    <source>
        <dbReference type="ARBA" id="ARBA00023242"/>
    </source>
</evidence>
<keyword evidence="4" id="KW-0863">Zinc-finger</keyword>
<name>A0A1Q5U1C8_9EURO</name>
<comment type="subcellular location">
    <subcellularLocation>
        <location evidence="5">Nucleus</location>
    </subcellularLocation>
</comment>
<dbReference type="GO" id="GO:0005634">
    <property type="term" value="C:nucleus"/>
    <property type="evidence" value="ECO:0007669"/>
    <property type="project" value="UniProtKB-SubCell"/>
</dbReference>
<dbReference type="InterPro" id="IPR013087">
    <property type="entry name" value="Znf_C2H2_type"/>
</dbReference>
<feature type="domain" description="Homeobox" evidence="7">
    <location>
        <begin position="116"/>
        <end position="179"/>
    </location>
</feature>
<dbReference type="OrthoDB" id="5399138at2759"/>
<keyword evidence="1 5" id="KW-0238">DNA-binding</keyword>
<dbReference type="GO" id="GO:0008270">
    <property type="term" value="F:zinc ion binding"/>
    <property type="evidence" value="ECO:0007669"/>
    <property type="project" value="UniProtKB-KW"/>
</dbReference>
<dbReference type="GO" id="GO:0003677">
    <property type="term" value="F:DNA binding"/>
    <property type="evidence" value="ECO:0007669"/>
    <property type="project" value="UniProtKB-UniRule"/>
</dbReference>
<dbReference type="CDD" id="cd00086">
    <property type="entry name" value="homeodomain"/>
    <property type="match status" value="1"/>
</dbReference>
<feature type="region of interest" description="Disordered" evidence="6">
    <location>
        <begin position="279"/>
        <end position="309"/>
    </location>
</feature>
<dbReference type="EMBL" id="MNBE01000598">
    <property type="protein sequence ID" value="OKP06292.1"/>
    <property type="molecule type" value="Genomic_DNA"/>
</dbReference>
<organism evidence="9 10">
    <name type="scientific">Penicillium subrubescens</name>
    <dbReference type="NCBI Taxonomy" id="1316194"/>
    <lineage>
        <taxon>Eukaryota</taxon>
        <taxon>Fungi</taxon>
        <taxon>Dikarya</taxon>
        <taxon>Ascomycota</taxon>
        <taxon>Pezizomycotina</taxon>
        <taxon>Eurotiomycetes</taxon>
        <taxon>Eurotiomycetidae</taxon>
        <taxon>Eurotiales</taxon>
        <taxon>Aspergillaceae</taxon>
        <taxon>Penicillium</taxon>
    </lineage>
</organism>
<evidence type="ECO:0008006" key="11">
    <source>
        <dbReference type="Google" id="ProtNLM"/>
    </source>
</evidence>
<keyword evidence="3 5" id="KW-0539">Nucleus</keyword>
<feature type="region of interest" description="Disordered" evidence="6">
    <location>
        <begin position="177"/>
        <end position="213"/>
    </location>
</feature>
<keyword evidence="2 5" id="KW-0371">Homeobox</keyword>
<feature type="DNA-binding region" description="Homeobox" evidence="5">
    <location>
        <begin position="118"/>
        <end position="180"/>
    </location>
</feature>
<evidence type="ECO:0000256" key="1">
    <source>
        <dbReference type="ARBA" id="ARBA00023125"/>
    </source>
</evidence>
<comment type="caution">
    <text evidence="9">The sequence shown here is derived from an EMBL/GenBank/DDBJ whole genome shotgun (WGS) entry which is preliminary data.</text>
</comment>
<evidence type="ECO:0000256" key="6">
    <source>
        <dbReference type="SAM" id="MobiDB-lite"/>
    </source>
</evidence>
<dbReference type="PROSITE" id="PS00028">
    <property type="entry name" value="ZINC_FINGER_C2H2_1"/>
    <property type="match status" value="1"/>
</dbReference>
<dbReference type="PROSITE" id="PS50071">
    <property type="entry name" value="HOMEOBOX_2"/>
    <property type="match status" value="1"/>
</dbReference>
<dbReference type="Proteomes" id="UP000186955">
    <property type="component" value="Unassembled WGS sequence"/>
</dbReference>
<dbReference type="PROSITE" id="PS50157">
    <property type="entry name" value="ZINC_FINGER_C2H2_2"/>
    <property type="match status" value="1"/>
</dbReference>
<dbReference type="Pfam" id="PF05920">
    <property type="entry name" value="Homeobox_KN"/>
    <property type="match status" value="1"/>
</dbReference>
<gene>
    <name evidence="9" type="ORF">PENSUB_6282</name>
</gene>
<dbReference type="SMART" id="SM00355">
    <property type="entry name" value="ZnF_C2H2"/>
    <property type="match status" value="3"/>
</dbReference>
<dbReference type="STRING" id="1316194.A0A1Q5U1C8"/>
<dbReference type="InterPro" id="IPR001356">
    <property type="entry name" value="HD"/>
</dbReference>
<protein>
    <recommendedName>
        <fullName evidence="11">Homeobox protein 4</fullName>
    </recommendedName>
</protein>
<dbReference type="InterPro" id="IPR008422">
    <property type="entry name" value="KN_HD"/>
</dbReference>
<dbReference type="InterPro" id="IPR009057">
    <property type="entry name" value="Homeodomain-like_sf"/>
</dbReference>
<dbReference type="SUPFAM" id="SSF46689">
    <property type="entry name" value="Homeodomain-like"/>
    <property type="match status" value="1"/>
</dbReference>
<evidence type="ECO:0000256" key="5">
    <source>
        <dbReference type="PROSITE-ProRule" id="PRU00108"/>
    </source>
</evidence>